<dbReference type="InterPro" id="IPR029058">
    <property type="entry name" value="AB_hydrolase_fold"/>
</dbReference>
<evidence type="ECO:0000259" key="1">
    <source>
        <dbReference type="Pfam" id="PF00561"/>
    </source>
</evidence>
<reference evidence="2" key="1">
    <citation type="submission" date="2020-07" db="EMBL/GenBank/DDBJ databases">
        <title>Genomic analysis of a strain of Sedimentibacter Hydroxybenzoicus DSM7310.</title>
        <authorList>
            <person name="Ma S."/>
        </authorList>
    </citation>
    <scope>NUCLEOTIDE SEQUENCE</scope>
    <source>
        <strain evidence="2">DSM 7310</strain>
    </source>
</reference>
<dbReference type="GO" id="GO:0016787">
    <property type="term" value="F:hydrolase activity"/>
    <property type="evidence" value="ECO:0007669"/>
    <property type="project" value="UniProtKB-KW"/>
</dbReference>
<feature type="domain" description="AB hydrolase-1" evidence="1">
    <location>
        <begin position="21"/>
        <end position="120"/>
    </location>
</feature>
<sequence length="256" mass="29389">MSYFTFDDKQVYYNEIGIGMPLLFLHGNTASSKMFSEIAEKYQQNFKVILIDFLGHGKSDRLQKFPVDLWFYEAEQIIAFLNEKNYSKVNIIGSSGGALVAINVALEAPELVNKVIADSFMGEKPLKSFTENVKNDRELSKNNEDVKMFYYYMHGSDWEQIVDNDTNAIIQHSKDIGVFFHKHLQFLKADILLTGSKKDEFVSMVSPDYFEKVYGKMIKKIGHGKSHLFSEGGHPAMLTNLTEFYELSMNFFDDKS</sequence>
<dbReference type="Gene3D" id="3.40.50.1820">
    <property type="entry name" value="alpha/beta hydrolase"/>
    <property type="match status" value="1"/>
</dbReference>
<dbReference type="InterPro" id="IPR050266">
    <property type="entry name" value="AB_hydrolase_sf"/>
</dbReference>
<organism evidence="2 3">
    <name type="scientific">Sedimentibacter hydroxybenzoicus DSM 7310</name>
    <dbReference type="NCBI Taxonomy" id="1123245"/>
    <lineage>
        <taxon>Bacteria</taxon>
        <taxon>Bacillati</taxon>
        <taxon>Bacillota</taxon>
        <taxon>Tissierellia</taxon>
        <taxon>Sedimentibacter</taxon>
    </lineage>
</organism>
<dbReference type="SUPFAM" id="SSF53474">
    <property type="entry name" value="alpha/beta-Hydrolases"/>
    <property type="match status" value="1"/>
</dbReference>
<dbReference type="AlphaFoldDB" id="A0A974GWB8"/>
<dbReference type="InterPro" id="IPR000073">
    <property type="entry name" value="AB_hydrolase_1"/>
</dbReference>
<keyword evidence="3" id="KW-1185">Reference proteome</keyword>
<name>A0A974GWB8_SEDHY</name>
<evidence type="ECO:0000313" key="3">
    <source>
        <dbReference type="Proteomes" id="UP000611629"/>
    </source>
</evidence>
<dbReference type="PRINTS" id="PR00111">
    <property type="entry name" value="ABHYDROLASE"/>
</dbReference>
<dbReference type="EMBL" id="JACBNQ010000009">
    <property type="protein sequence ID" value="NYB74317.1"/>
    <property type="molecule type" value="Genomic_DNA"/>
</dbReference>
<proteinExistence type="predicted"/>
<comment type="caution">
    <text evidence="2">The sequence shown here is derived from an EMBL/GenBank/DDBJ whole genome shotgun (WGS) entry which is preliminary data.</text>
</comment>
<dbReference type="GO" id="GO:0016020">
    <property type="term" value="C:membrane"/>
    <property type="evidence" value="ECO:0007669"/>
    <property type="project" value="TreeGrafter"/>
</dbReference>
<dbReference type="Pfam" id="PF00561">
    <property type="entry name" value="Abhydrolase_1"/>
    <property type="match status" value="1"/>
</dbReference>
<keyword evidence="2" id="KW-0378">Hydrolase</keyword>
<accession>A0A974GWB8</accession>
<dbReference type="RefSeq" id="WP_179238026.1">
    <property type="nucleotide sequence ID" value="NZ_JACBNQ010000009.1"/>
</dbReference>
<dbReference type="Proteomes" id="UP000611629">
    <property type="component" value="Unassembled WGS sequence"/>
</dbReference>
<dbReference type="PANTHER" id="PTHR43798">
    <property type="entry name" value="MONOACYLGLYCEROL LIPASE"/>
    <property type="match status" value="1"/>
</dbReference>
<evidence type="ECO:0000313" key="2">
    <source>
        <dbReference type="EMBL" id="NYB74317.1"/>
    </source>
</evidence>
<dbReference type="PANTHER" id="PTHR43798:SF33">
    <property type="entry name" value="HYDROLASE, PUTATIVE (AFU_ORTHOLOGUE AFUA_2G14860)-RELATED"/>
    <property type="match status" value="1"/>
</dbReference>
<gene>
    <name evidence="2" type="ORF">HZF24_09250</name>
</gene>
<protein>
    <submittedName>
        <fullName evidence="2">Alpha/beta hydrolase</fullName>
    </submittedName>
</protein>